<protein>
    <submittedName>
        <fullName evidence="2">DUF1289 domain-containing protein</fullName>
    </submittedName>
</protein>
<feature type="region of interest" description="Disordered" evidence="1">
    <location>
        <begin position="89"/>
        <end position="206"/>
    </location>
</feature>
<evidence type="ECO:0000313" key="2">
    <source>
        <dbReference type="EMBL" id="UXD89410.1"/>
    </source>
</evidence>
<gene>
    <name evidence="2" type="ORF">HUF19_11940</name>
</gene>
<accession>A0ABY6AJA0</accession>
<feature type="compositionally biased region" description="Basic and acidic residues" evidence="1">
    <location>
        <begin position="169"/>
        <end position="186"/>
    </location>
</feature>
<feature type="compositionally biased region" description="Polar residues" evidence="1">
    <location>
        <begin position="157"/>
        <end position="168"/>
    </location>
</feature>
<organism evidence="2 3">
    <name type="scientific">Thalassolituus hydrocarboniclasticus</name>
    <dbReference type="NCBI Taxonomy" id="2742796"/>
    <lineage>
        <taxon>Bacteria</taxon>
        <taxon>Pseudomonadati</taxon>
        <taxon>Pseudomonadota</taxon>
        <taxon>Gammaproteobacteria</taxon>
        <taxon>Oceanospirillales</taxon>
        <taxon>Oceanospirillaceae</taxon>
        <taxon>Thalassolituus</taxon>
    </lineage>
</organism>
<dbReference type="Pfam" id="PF06945">
    <property type="entry name" value="DUF1289"/>
    <property type="match status" value="1"/>
</dbReference>
<dbReference type="Proteomes" id="UP001065322">
    <property type="component" value="Chromosome"/>
</dbReference>
<dbReference type="PANTHER" id="PTHR35175:SF1">
    <property type="entry name" value="OXIDOREDUCTASE"/>
    <property type="match status" value="1"/>
</dbReference>
<sequence>MDQGELFDIPSPCRRICELNNRGYCKGCFRSRDERLYWNQFTTFQKQLVVNLCEKRRLKVLSAKQQSAASNEEETAIPQLDMFTVQNEHVSSAPTETENSSQTDNRSGSEHTASQDTPDSSSATAIIGEPAADPLPEHGHQQSASLFEAESAVTEIPDNTQNMTTSESGDNKDKDKDKEEKTEKTTRARSQTRTRKADDSQLDMFS</sequence>
<dbReference type="EMBL" id="CP054475">
    <property type="protein sequence ID" value="UXD89410.1"/>
    <property type="molecule type" value="Genomic_DNA"/>
</dbReference>
<dbReference type="PANTHER" id="PTHR35175">
    <property type="entry name" value="DUF1289 DOMAIN-CONTAINING PROTEIN"/>
    <property type="match status" value="1"/>
</dbReference>
<dbReference type="InterPro" id="IPR010710">
    <property type="entry name" value="DUF1289"/>
</dbReference>
<keyword evidence="3" id="KW-1185">Reference proteome</keyword>
<feature type="compositionally biased region" description="Polar residues" evidence="1">
    <location>
        <begin position="89"/>
        <end position="124"/>
    </location>
</feature>
<name>A0ABY6AJA0_9GAMM</name>
<proteinExistence type="predicted"/>
<reference evidence="3" key="1">
    <citation type="submission" date="2020-06" db="EMBL/GenBank/DDBJ databases">
        <title>Thalassolituus marinus alknpb1M-1, a hydrocarbon-degrading bacterium isolated from the deep-sea overlying water using an in-situ strategy from the South China Sea basin.</title>
        <authorList>
            <person name="Dong C."/>
            <person name="Chen Y."/>
            <person name="Shao Z."/>
        </authorList>
    </citation>
    <scope>NUCLEOTIDE SEQUENCE [LARGE SCALE GENOMIC DNA]</scope>
    <source>
        <strain evidence="3">alknpb1M-1</strain>
    </source>
</reference>
<evidence type="ECO:0000313" key="3">
    <source>
        <dbReference type="Proteomes" id="UP001065322"/>
    </source>
</evidence>
<evidence type="ECO:0000256" key="1">
    <source>
        <dbReference type="SAM" id="MobiDB-lite"/>
    </source>
</evidence>